<dbReference type="AlphaFoldDB" id="A0A7T8K9V1"/>
<keyword evidence="2" id="KW-1185">Reference proteome</keyword>
<proteinExistence type="predicted"/>
<dbReference type="OrthoDB" id="9979538at2759"/>
<reference evidence="2" key="1">
    <citation type="submission" date="2021-01" db="EMBL/GenBank/DDBJ databases">
        <title>Caligus Genome Assembly.</title>
        <authorList>
            <person name="Gallardo-Escarate C."/>
        </authorList>
    </citation>
    <scope>NUCLEOTIDE SEQUENCE [LARGE SCALE GENOMIC DNA]</scope>
</reference>
<feature type="non-terminal residue" evidence="1">
    <location>
        <position position="146"/>
    </location>
</feature>
<accession>A0A7T8K9V1</accession>
<evidence type="ECO:0000313" key="1">
    <source>
        <dbReference type="EMBL" id="QQP50606.1"/>
    </source>
</evidence>
<gene>
    <name evidence="1" type="ORF">FKW44_011655</name>
</gene>
<dbReference type="EMBL" id="CP045896">
    <property type="protein sequence ID" value="QQP50606.1"/>
    <property type="molecule type" value="Genomic_DNA"/>
</dbReference>
<organism evidence="1 2">
    <name type="scientific">Caligus rogercresseyi</name>
    <name type="common">Sea louse</name>
    <dbReference type="NCBI Taxonomy" id="217165"/>
    <lineage>
        <taxon>Eukaryota</taxon>
        <taxon>Metazoa</taxon>
        <taxon>Ecdysozoa</taxon>
        <taxon>Arthropoda</taxon>
        <taxon>Crustacea</taxon>
        <taxon>Multicrustacea</taxon>
        <taxon>Hexanauplia</taxon>
        <taxon>Copepoda</taxon>
        <taxon>Siphonostomatoida</taxon>
        <taxon>Caligidae</taxon>
        <taxon>Caligus</taxon>
    </lineage>
</organism>
<dbReference type="Proteomes" id="UP000595437">
    <property type="component" value="Chromosome 7"/>
</dbReference>
<evidence type="ECO:0000313" key="2">
    <source>
        <dbReference type="Proteomes" id="UP000595437"/>
    </source>
</evidence>
<feature type="non-terminal residue" evidence="1">
    <location>
        <position position="1"/>
    </location>
</feature>
<name>A0A7T8K9V1_CALRO</name>
<protein>
    <submittedName>
        <fullName evidence="1">Uncharacterized protein</fullName>
    </submittedName>
</protein>
<sequence>LVDTVIELLCAGQRPSAIIKLLKYPRTVYDMTKKWEKSGMSKRKEHKPRTDQICTPTFVAGLKRSIKANLWTPMSILAKKRWVHLSIVSRVIKKDLGYKNYALKIRHLLTDTQKARRVANGKKLLVSLKTKCASHLRFFSIEKVFT</sequence>